<keyword evidence="5 6" id="KW-0472">Membrane</keyword>
<evidence type="ECO:0000313" key="7">
    <source>
        <dbReference type="EMBL" id="GBN20479.1"/>
    </source>
</evidence>
<keyword evidence="2" id="KW-1003">Cell membrane</keyword>
<accession>A0A4Y2M150</accession>
<sequence>MCGSFYYEFSKLLSRFNENLASKKASFNRSKLMSYMKAHAALYNLVHNLQGAISSPCFYLLCTQMMNLFSFIAVFELRKVQSVTYGSICSVVLILVLVALSVIGTVLCASRINTQYKKIATTLTLLKDAQIMQSRRDPVVISYLNSMKEKQFPVMSANGVVELTPSLAFGMFGSLFSYSLLILNLKNWVQ</sequence>
<dbReference type="Pfam" id="PF08395">
    <property type="entry name" value="7tm_7"/>
    <property type="match status" value="1"/>
</dbReference>
<dbReference type="AlphaFoldDB" id="A0A4Y2M150"/>
<evidence type="ECO:0000256" key="1">
    <source>
        <dbReference type="ARBA" id="ARBA00004651"/>
    </source>
</evidence>
<keyword evidence="4 6" id="KW-1133">Transmembrane helix</keyword>
<comment type="subcellular location">
    <subcellularLocation>
        <location evidence="1">Cell membrane</location>
        <topology evidence="1">Multi-pass membrane protein</topology>
    </subcellularLocation>
</comment>
<evidence type="ECO:0000256" key="4">
    <source>
        <dbReference type="ARBA" id="ARBA00022989"/>
    </source>
</evidence>
<feature type="transmembrane region" description="Helical" evidence="6">
    <location>
        <begin position="83"/>
        <end position="109"/>
    </location>
</feature>
<protein>
    <submittedName>
        <fullName evidence="7">Uncharacterized protein</fullName>
    </submittedName>
</protein>
<dbReference type="GO" id="GO:0005886">
    <property type="term" value="C:plasma membrane"/>
    <property type="evidence" value="ECO:0007669"/>
    <property type="project" value="UniProtKB-SubCell"/>
</dbReference>
<dbReference type="GO" id="GO:0050909">
    <property type="term" value="P:sensory perception of taste"/>
    <property type="evidence" value="ECO:0007669"/>
    <property type="project" value="InterPro"/>
</dbReference>
<evidence type="ECO:0000313" key="8">
    <source>
        <dbReference type="Proteomes" id="UP000499080"/>
    </source>
</evidence>
<organism evidence="7 8">
    <name type="scientific">Araneus ventricosus</name>
    <name type="common">Orbweaver spider</name>
    <name type="synonym">Epeira ventricosa</name>
    <dbReference type="NCBI Taxonomy" id="182803"/>
    <lineage>
        <taxon>Eukaryota</taxon>
        <taxon>Metazoa</taxon>
        <taxon>Ecdysozoa</taxon>
        <taxon>Arthropoda</taxon>
        <taxon>Chelicerata</taxon>
        <taxon>Arachnida</taxon>
        <taxon>Araneae</taxon>
        <taxon>Araneomorphae</taxon>
        <taxon>Entelegynae</taxon>
        <taxon>Araneoidea</taxon>
        <taxon>Araneidae</taxon>
        <taxon>Araneus</taxon>
    </lineage>
</organism>
<evidence type="ECO:0000256" key="6">
    <source>
        <dbReference type="SAM" id="Phobius"/>
    </source>
</evidence>
<evidence type="ECO:0000256" key="2">
    <source>
        <dbReference type="ARBA" id="ARBA00022475"/>
    </source>
</evidence>
<keyword evidence="8" id="KW-1185">Reference proteome</keyword>
<reference evidence="7 8" key="1">
    <citation type="journal article" date="2019" name="Sci. Rep.">
        <title>Orb-weaving spider Araneus ventricosus genome elucidates the spidroin gene catalogue.</title>
        <authorList>
            <person name="Kono N."/>
            <person name="Nakamura H."/>
            <person name="Ohtoshi R."/>
            <person name="Moran D.A.P."/>
            <person name="Shinohara A."/>
            <person name="Yoshida Y."/>
            <person name="Fujiwara M."/>
            <person name="Mori M."/>
            <person name="Tomita M."/>
            <person name="Arakawa K."/>
        </authorList>
    </citation>
    <scope>NUCLEOTIDE SEQUENCE [LARGE SCALE GENOMIC DNA]</scope>
</reference>
<gene>
    <name evidence="7" type="ORF">AVEN_242553_1</name>
</gene>
<feature type="transmembrane region" description="Helical" evidence="6">
    <location>
        <begin position="57"/>
        <end position="77"/>
    </location>
</feature>
<dbReference type="OrthoDB" id="6421446at2759"/>
<comment type="caution">
    <text evidence="7">The sequence shown here is derived from an EMBL/GenBank/DDBJ whole genome shotgun (WGS) entry which is preliminary data.</text>
</comment>
<proteinExistence type="predicted"/>
<evidence type="ECO:0000256" key="3">
    <source>
        <dbReference type="ARBA" id="ARBA00022692"/>
    </source>
</evidence>
<feature type="transmembrane region" description="Helical" evidence="6">
    <location>
        <begin position="160"/>
        <end position="183"/>
    </location>
</feature>
<dbReference type="Proteomes" id="UP000499080">
    <property type="component" value="Unassembled WGS sequence"/>
</dbReference>
<keyword evidence="3 6" id="KW-0812">Transmembrane</keyword>
<evidence type="ECO:0000256" key="5">
    <source>
        <dbReference type="ARBA" id="ARBA00023136"/>
    </source>
</evidence>
<dbReference type="InterPro" id="IPR013604">
    <property type="entry name" value="7TM_chemorcpt"/>
</dbReference>
<dbReference type="EMBL" id="BGPR01006624">
    <property type="protein sequence ID" value="GBN20479.1"/>
    <property type="molecule type" value="Genomic_DNA"/>
</dbReference>
<name>A0A4Y2M150_ARAVE</name>